<protein>
    <submittedName>
        <fullName evidence="1">Uncharacterized protein</fullName>
    </submittedName>
</protein>
<accession>A0A0C2ZY86</accession>
<evidence type="ECO:0000313" key="2">
    <source>
        <dbReference type="Proteomes" id="UP000053989"/>
    </source>
</evidence>
<dbReference type="HOGENOM" id="CLU_2387447_0_0_1"/>
<organism evidence="1 2">
    <name type="scientific">Scleroderma citrinum Foug A</name>
    <dbReference type="NCBI Taxonomy" id="1036808"/>
    <lineage>
        <taxon>Eukaryota</taxon>
        <taxon>Fungi</taxon>
        <taxon>Dikarya</taxon>
        <taxon>Basidiomycota</taxon>
        <taxon>Agaricomycotina</taxon>
        <taxon>Agaricomycetes</taxon>
        <taxon>Agaricomycetidae</taxon>
        <taxon>Boletales</taxon>
        <taxon>Sclerodermatineae</taxon>
        <taxon>Sclerodermataceae</taxon>
        <taxon>Scleroderma</taxon>
    </lineage>
</organism>
<keyword evidence="2" id="KW-1185">Reference proteome</keyword>
<dbReference type="InParanoid" id="A0A0C2ZY86"/>
<reference evidence="2" key="2">
    <citation type="submission" date="2015-01" db="EMBL/GenBank/DDBJ databases">
        <title>Evolutionary Origins and Diversification of the Mycorrhizal Mutualists.</title>
        <authorList>
            <consortium name="DOE Joint Genome Institute"/>
            <consortium name="Mycorrhizal Genomics Consortium"/>
            <person name="Kohler A."/>
            <person name="Kuo A."/>
            <person name="Nagy L.G."/>
            <person name="Floudas D."/>
            <person name="Copeland A."/>
            <person name="Barry K.W."/>
            <person name="Cichocki N."/>
            <person name="Veneault-Fourrey C."/>
            <person name="LaButti K."/>
            <person name="Lindquist E.A."/>
            <person name="Lipzen A."/>
            <person name="Lundell T."/>
            <person name="Morin E."/>
            <person name="Murat C."/>
            <person name="Riley R."/>
            <person name="Ohm R."/>
            <person name="Sun H."/>
            <person name="Tunlid A."/>
            <person name="Henrissat B."/>
            <person name="Grigoriev I.V."/>
            <person name="Hibbett D.S."/>
            <person name="Martin F."/>
        </authorList>
    </citation>
    <scope>NUCLEOTIDE SEQUENCE [LARGE SCALE GENOMIC DNA]</scope>
    <source>
        <strain evidence="2">Foug A</strain>
    </source>
</reference>
<dbReference type="EMBL" id="KN822017">
    <property type="protein sequence ID" value="KIM66403.1"/>
    <property type="molecule type" value="Genomic_DNA"/>
</dbReference>
<reference evidence="1 2" key="1">
    <citation type="submission" date="2014-04" db="EMBL/GenBank/DDBJ databases">
        <authorList>
            <consortium name="DOE Joint Genome Institute"/>
            <person name="Kuo A."/>
            <person name="Kohler A."/>
            <person name="Nagy L.G."/>
            <person name="Floudas D."/>
            <person name="Copeland A."/>
            <person name="Barry K.W."/>
            <person name="Cichocki N."/>
            <person name="Veneault-Fourrey C."/>
            <person name="LaButti K."/>
            <person name="Lindquist E.A."/>
            <person name="Lipzen A."/>
            <person name="Lundell T."/>
            <person name="Morin E."/>
            <person name="Murat C."/>
            <person name="Sun H."/>
            <person name="Tunlid A."/>
            <person name="Henrissat B."/>
            <person name="Grigoriev I.V."/>
            <person name="Hibbett D.S."/>
            <person name="Martin F."/>
            <person name="Nordberg H.P."/>
            <person name="Cantor M.N."/>
            <person name="Hua S.X."/>
        </authorList>
    </citation>
    <scope>NUCLEOTIDE SEQUENCE [LARGE SCALE GENOMIC DNA]</scope>
    <source>
        <strain evidence="1 2">Foug A</strain>
    </source>
</reference>
<sequence length="94" mass="10437">MPCSLTCCFCRASAGLARCCAAIRSDPTSFFWERRSREESIPSLRFSLIGMPCTVFVLVKHGSTYATPQIYHGHDSSPSVLKRLAKSSASRLRH</sequence>
<dbReference type="Proteomes" id="UP000053989">
    <property type="component" value="Unassembled WGS sequence"/>
</dbReference>
<dbReference type="AlphaFoldDB" id="A0A0C2ZY86"/>
<name>A0A0C2ZY86_9AGAM</name>
<proteinExistence type="predicted"/>
<gene>
    <name evidence="1" type="ORF">SCLCIDRAFT_1211149</name>
</gene>
<evidence type="ECO:0000313" key="1">
    <source>
        <dbReference type="EMBL" id="KIM66403.1"/>
    </source>
</evidence>